<dbReference type="EMBL" id="HBGN01004128">
    <property type="protein sequence ID" value="CAD9316325.1"/>
    <property type="molecule type" value="Transcribed_RNA"/>
</dbReference>
<reference evidence="1" key="1">
    <citation type="submission" date="2021-01" db="EMBL/GenBank/DDBJ databases">
        <authorList>
            <person name="Corre E."/>
            <person name="Pelletier E."/>
            <person name="Niang G."/>
            <person name="Scheremetjew M."/>
            <person name="Finn R."/>
            <person name="Kale V."/>
            <person name="Holt S."/>
            <person name="Cochrane G."/>
            <person name="Meng A."/>
            <person name="Brown T."/>
            <person name="Cohen L."/>
        </authorList>
    </citation>
    <scope>NUCLEOTIDE SEQUENCE</scope>
    <source>
        <strain evidence="1">Pop2</strain>
    </source>
</reference>
<gene>
    <name evidence="1" type="ORF">DBRI1063_LOCUS2732</name>
</gene>
<protein>
    <recommendedName>
        <fullName evidence="2">Protein kinase domain-containing protein</fullName>
    </recommendedName>
</protein>
<dbReference type="Gene3D" id="1.10.510.10">
    <property type="entry name" value="Transferase(Phosphotransferase) domain 1"/>
    <property type="match status" value="1"/>
</dbReference>
<evidence type="ECO:0008006" key="2">
    <source>
        <dbReference type="Google" id="ProtNLM"/>
    </source>
</evidence>
<accession>A0A7S2E570</accession>
<dbReference type="AlphaFoldDB" id="A0A7S2E570"/>
<sequence length="110" mass="12600">MAVMARLVGKVLKKTSKKKNKQQNKIKKRYKRGDELPKNAAILVRALTHWDPTKRLTVRAARSYPWVQEDDNANKQNDKEQSLAFHGGGVEYLHCAEKNEKRPIAITCAE</sequence>
<proteinExistence type="predicted"/>
<evidence type="ECO:0000313" key="1">
    <source>
        <dbReference type="EMBL" id="CAD9316325.1"/>
    </source>
</evidence>
<name>A0A7S2E570_9STRA</name>
<organism evidence="1">
    <name type="scientific">Ditylum brightwellii</name>
    <dbReference type="NCBI Taxonomy" id="49249"/>
    <lineage>
        <taxon>Eukaryota</taxon>
        <taxon>Sar</taxon>
        <taxon>Stramenopiles</taxon>
        <taxon>Ochrophyta</taxon>
        <taxon>Bacillariophyta</taxon>
        <taxon>Mediophyceae</taxon>
        <taxon>Lithodesmiophycidae</taxon>
        <taxon>Lithodesmiales</taxon>
        <taxon>Lithodesmiaceae</taxon>
        <taxon>Ditylum</taxon>
    </lineage>
</organism>